<dbReference type="AlphaFoldDB" id="A0A7J6AJX4"/>
<keyword evidence="4 6" id="KW-1133">Transmembrane helix</keyword>
<organism evidence="8 9">
    <name type="scientific">Ameiurus melas</name>
    <name type="common">Black bullhead</name>
    <name type="synonym">Silurus melas</name>
    <dbReference type="NCBI Taxonomy" id="219545"/>
    <lineage>
        <taxon>Eukaryota</taxon>
        <taxon>Metazoa</taxon>
        <taxon>Chordata</taxon>
        <taxon>Craniata</taxon>
        <taxon>Vertebrata</taxon>
        <taxon>Euteleostomi</taxon>
        <taxon>Actinopterygii</taxon>
        <taxon>Neopterygii</taxon>
        <taxon>Teleostei</taxon>
        <taxon>Ostariophysi</taxon>
        <taxon>Siluriformes</taxon>
        <taxon>Ictaluridae</taxon>
        <taxon>Ameiurus</taxon>
    </lineage>
</organism>
<proteinExistence type="inferred from homology"/>
<comment type="similarity">
    <text evidence="2 6">Belongs to the TMC family.</text>
</comment>
<dbReference type="GO" id="GO:0005886">
    <property type="term" value="C:plasma membrane"/>
    <property type="evidence" value="ECO:0007669"/>
    <property type="project" value="InterPro"/>
</dbReference>
<dbReference type="Proteomes" id="UP000593565">
    <property type="component" value="Unassembled WGS sequence"/>
</dbReference>
<evidence type="ECO:0000256" key="3">
    <source>
        <dbReference type="ARBA" id="ARBA00022692"/>
    </source>
</evidence>
<evidence type="ECO:0000313" key="9">
    <source>
        <dbReference type="Proteomes" id="UP000593565"/>
    </source>
</evidence>
<keyword evidence="3 6" id="KW-0812">Transmembrane</keyword>
<comment type="caution">
    <text evidence="8">The sequence shown here is derived from an EMBL/GenBank/DDBJ whole genome shotgun (WGS) entry which is preliminary data.</text>
</comment>
<name>A0A7J6AJX4_AMEME</name>
<evidence type="ECO:0000256" key="1">
    <source>
        <dbReference type="ARBA" id="ARBA00004141"/>
    </source>
</evidence>
<feature type="transmembrane region" description="Helical" evidence="6">
    <location>
        <begin position="537"/>
        <end position="559"/>
    </location>
</feature>
<feature type="transmembrane region" description="Helical" evidence="6">
    <location>
        <begin position="594"/>
        <end position="619"/>
    </location>
</feature>
<comment type="subcellular location">
    <subcellularLocation>
        <location evidence="1 6">Membrane</location>
        <topology evidence="1 6">Multi-pass membrane protein</topology>
    </subcellularLocation>
</comment>
<keyword evidence="9" id="KW-1185">Reference proteome</keyword>
<feature type="transmembrane region" description="Helical" evidence="6">
    <location>
        <begin position="308"/>
        <end position="333"/>
    </location>
</feature>
<dbReference type="GO" id="GO:0008381">
    <property type="term" value="F:mechanosensitive monoatomic ion channel activity"/>
    <property type="evidence" value="ECO:0007669"/>
    <property type="project" value="TreeGrafter"/>
</dbReference>
<evidence type="ECO:0000313" key="8">
    <source>
        <dbReference type="EMBL" id="KAF4082966.1"/>
    </source>
</evidence>
<feature type="transmembrane region" description="Helical" evidence="6">
    <location>
        <begin position="393"/>
        <end position="412"/>
    </location>
</feature>
<dbReference type="PANTHER" id="PTHR23302">
    <property type="entry name" value="TRANSMEMBRANE CHANNEL-RELATED"/>
    <property type="match status" value="1"/>
</dbReference>
<protein>
    <recommendedName>
        <fullName evidence="6">Transmembrane channel-like protein</fullName>
    </recommendedName>
</protein>
<feature type="transmembrane region" description="Helical" evidence="6">
    <location>
        <begin position="354"/>
        <end position="373"/>
    </location>
</feature>
<evidence type="ECO:0000256" key="6">
    <source>
        <dbReference type="RuleBase" id="RU310713"/>
    </source>
</evidence>
<feature type="transmembrane region" description="Helical" evidence="6">
    <location>
        <begin position="492"/>
        <end position="516"/>
    </location>
</feature>
<dbReference type="Pfam" id="PF07810">
    <property type="entry name" value="TMC"/>
    <property type="match status" value="1"/>
</dbReference>
<evidence type="ECO:0000259" key="7">
    <source>
        <dbReference type="Pfam" id="PF07810"/>
    </source>
</evidence>
<dbReference type="EMBL" id="JAAGNN010000011">
    <property type="protein sequence ID" value="KAF4082966.1"/>
    <property type="molecule type" value="Genomic_DNA"/>
</dbReference>
<feature type="transmembrane region" description="Helical" evidence="6">
    <location>
        <begin position="143"/>
        <end position="164"/>
    </location>
</feature>
<evidence type="ECO:0000256" key="4">
    <source>
        <dbReference type="ARBA" id="ARBA00022989"/>
    </source>
</evidence>
<gene>
    <name evidence="8" type="ORF">AMELA_G00134620</name>
</gene>
<accession>A0A7J6AJX4</accession>
<sequence length="668" mass="77589">MEEPRSVNYQRLLSEESAFSADSEFSWEDYENDIYEQLPSLQKRLQHKDQAQEVEDHWDPNQPLKMLPLCIQEKRNLRDRRHLERCRIDYWASWKRSQEIARRRMREQMRRVVSRLLLWKTTLHNIEGRFGVGVKAYFVFLRYLLFLNFLNCTIIAGSVLSPTLYIRTTNTDTSSSQNFNNVSLLDIFLGSGFMEHSPVFYGFYKNLPLGSKCLNTALLFFFGMLIILLLNLILIVRRTVVGYKNTWLTGINFSANMSFKVFCGWDFCIREPDAAFLKHNLIRNELKMDLEEQKFRQKVLGRSLKQWILLYVLRIALNFVVLILTGSSFYLIYHTTTESVNQKISQLHWTLNVLKGYSSAITITIVNFLMPHFFSAITVYEDYSLTTQLNVTLVRSILLKLGSLAIYLFFLITKINKVDDHSTCRETEFGKEMYKLTIFQLLASFCNTFLVAYPRKLLVEKCTSSNLSRVGKQQFVIPLNVLDLVYSQTVTWVGVFYCPLLPAISIFKLLAIFYISKFNLKRCCDPAKKMFRTTSSSVLFHLMLLLGLILSTVTIGVNIKLFAPCGCGPFQGTQTVYNVTNECINTLPYVAKQVIHYMTSAAFAFSLILMEIIILTSYVSRRQANQKAMERIKDMLVMCSSDKRYLVNHHATLLRRQRKSIKRSEKVA</sequence>
<dbReference type="PANTHER" id="PTHR23302:SF66">
    <property type="entry name" value="TRANSMEMBRANE CHANNEL-LIKE PROTEIN"/>
    <property type="match status" value="1"/>
</dbReference>
<dbReference type="InterPro" id="IPR038900">
    <property type="entry name" value="TMC"/>
</dbReference>
<dbReference type="InterPro" id="IPR012496">
    <property type="entry name" value="TMC_dom"/>
</dbReference>
<evidence type="ECO:0000256" key="2">
    <source>
        <dbReference type="ARBA" id="ARBA00006510"/>
    </source>
</evidence>
<feature type="domain" description="TMC" evidence="7">
    <location>
        <begin position="424"/>
        <end position="533"/>
    </location>
</feature>
<feature type="transmembrane region" description="Helical" evidence="6">
    <location>
        <begin position="216"/>
        <end position="236"/>
    </location>
</feature>
<keyword evidence="5 6" id="KW-0472">Membrane</keyword>
<reference evidence="8 9" key="1">
    <citation type="submission" date="2020-02" db="EMBL/GenBank/DDBJ databases">
        <title>A chromosome-scale genome assembly of the black bullhead catfish (Ameiurus melas).</title>
        <authorList>
            <person name="Wen M."/>
            <person name="Zham M."/>
            <person name="Cabau C."/>
            <person name="Klopp C."/>
            <person name="Donnadieu C."/>
            <person name="Roques C."/>
            <person name="Bouchez O."/>
            <person name="Lampietro C."/>
            <person name="Jouanno E."/>
            <person name="Herpin A."/>
            <person name="Louis A."/>
            <person name="Berthelot C."/>
            <person name="Parey E."/>
            <person name="Roest-Crollius H."/>
            <person name="Braasch I."/>
            <person name="Postlethwait J."/>
            <person name="Robinson-Rechavi M."/>
            <person name="Echchiki A."/>
            <person name="Begum T."/>
            <person name="Montfort J."/>
            <person name="Schartl M."/>
            <person name="Bobe J."/>
            <person name="Guiguen Y."/>
        </authorList>
    </citation>
    <scope>NUCLEOTIDE SEQUENCE [LARGE SCALE GENOMIC DNA]</scope>
    <source>
        <strain evidence="8">M_S1</strain>
        <tissue evidence="8">Blood</tissue>
    </source>
</reference>
<evidence type="ECO:0000256" key="5">
    <source>
        <dbReference type="ARBA" id="ARBA00023136"/>
    </source>
</evidence>